<gene>
    <name evidence="1" type="ORF">CMV30_03985</name>
</gene>
<accession>A0A290QH33</accession>
<proteinExistence type="predicted"/>
<dbReference type="RefSeq" id="WP_096054814.1">
    <property type="nucleotide sequence ID" value="NZ_CP023344.1"/>
</dbReference>
<protein>
    <submittedName>
        <fullName evidence="1">Uncharacterized protein</fullName>
    </submittedName>
</protein>
<dbReference type="Proteomes" id="UP000217265">
    <property type="component" value="Chromosome"/>
</dbReference>
<dbReference type="AlphaFoldDB" id="A0A290QH33"/>
<name>A0A290QH33_9BACT</name>
<keyword evidence="2" id="KW-1185">Reference proteome</keyword>
<dbReference type="EMBL" id="CP023344">
    <property type="protein sequence ID" value="ATC63182.1"/>
    <property type="molecule type" value="Genomic_DNA"/>
</dbReference>
<reference evidence="1 2" key="1">
    <citation type="submission" date="2017-09" db="EMBL/GenBank/DDBJ databases">
        <title>Complete genome sequence of Verrucomicrobial strain HZ-65, isolated from freshwater.</title>
        <authorList>
            <person name="Choi A."/>
        </authorList>
    </citation>
    <scope>NUCLEOTIDE SEQUENCE [LARGE SCALE GENOMIC DNA]</scope>
    <source>
        <strain evidence="1 2">HZ-65</strain>
    </source>
</reference>
<evidence type="ECO:0000313" key="1">
    <source>
        <dbReference type="EMBL" id="ATC63182.1"/>
    </source>
</evidence>
<dbReference type="KEGG" id="vbh:CMV30_03985"/>
<evidence type="ECO:0000313" key="2">
    <source>
        <dbReference type="Proteomes" id="UP000217265"/>
    </source>
</evidence>
<organism evidence="1 2">
    <name type="scientific">Nibricoccus aquaticus</name>
    <dbReference type="NCBI Taxonomy" id="2576891"/>
    <lineage>
        <taxon>Bacteria</taxon>
        <taxon>Pseudomonadati</taxon>
        <taxon>Verrucomicrobiota</taxon>
        <taxon>Opitutia</taxon>
        <taxon>Opitutales</taxon>
        <taxon>Opitutaceae</taxon>
        <taxon>Nibricoccus</taxon>
    </lineage>
</organism>
<sequence length="161" mass="17866">MKILPAIIFWICTACASYAGHEKIEDLADSLEKAVVFASKGDFASAARAINAETRSPQSPKEVIERTDYLKHLYDQIAVLGEKDEVERLSLRLAGISFARLKVIDKRAEGAVIWTFIGYRYRGQWYCKNLSVAGSEDFLKLMREELDAADATPVTSGSTAD</sequence>